<evidence type="ECO:0000313" key="11">
    <source>
        <dbReference type="Proteomes" id="UP000663873"/>
    </source>
</evidence>
<keyword evidence="2" id="KW-0547">Nucleotide-binding</keyword>
<evidence type="ECO:0000256" key="5">
    <source>
        <dbReference type="ARBA" id="ARBA00023136"/>
    </source>
</evidence>
<keyword evidence="5 6" id="KW-0472">Membrane</keyword>
<dbReference type="GO" id="GO:0005524">
    <property type="term" value="F:ATP binding"/>
    <property type="evidence" value="ECO:0007669"/>
    <property type="project" value="UniProtKB-KW"/>
</dbReference>
<comment type="caution">
    <text evidence="7">The sequence shown here is derived from an EMBL/GenBank/DDBJ whole genome shotgun (WGS) entry which is preliminary data.</text>
</comment>
<evidence type="ECO:0000256" key="3">
    <source>
        <dbReference type="ARBA" id="ARBA00022840"/>
    </source>
</evidence>
<dbReference type="InterPro" id="IPR050173">
    <property type="entry name" value="ABC_transporter_C-like"/>
</dbReference>
<evidence type="ECO:0000256" key="1">
    <source>
        <dbReference type="ARBA" id="ARBA00022692"/>
    </source>
</evidence>
<proteinExistence type="predicted"/>
<dbReference type="EMBL" id="CAJOBO010001251">
    <property type="protein sequence ID" value="CAF4356531.1"/>
    <property type="molecule type" value="Genomic_DNA"/>
</dbReference>
<evidence type="ECO:0000313" key="8">
    <source>
        <dbReference type="EMBL" id="CAF4357629.1"/>
    </source>
</evidence>
<dbReference type="Proteomes" id="UP000663851">
    <property type="component" value="Unassembled WGS sequence"/>
</dbReference>
<dbReference type="SUPFAM" id="SSF90123">
    <property type="entry name" value="ABC transporter transmembrane region"/>
    <property type="match status" value="1"/>
</dbReference>
<dbReference type="Proteomes" id="UP000663862">
    <property type="component" value="Unassembled WGS sequence"/>
</dbReference>
<keyword evidence="11" id="KW-1185">Reference proteome</keyword>
<keyword evidence="4 6" id="KW-1133">Transmembrane helix</keyword>
<dbReference type="Proteomes" id="UP000663873">
    <property type="component" value="Unassembled WGS sequence"/>
</dbReference>
<name>A0A820LEH0_9BILA</name>
<protein>
    <submittedName>
        <fullName evidence="7">Uncharacterized protein</fullName>
    </submittedName>
</protein>
<sequence length="321" mass="36033">MNGTKLFGLTKTKFNLDYPDGFSYYWHDLRKEEEIFSTRSQGGGIAVIWASFGWGEDDEQITNSSSLPDIDYRFRCLSDNKCTPITSVQSRQLMCVDGADLKRPYDLNQNRWTCNNVYTKCNWIWNCRNAANEANCSNHPCHPDGLPCILSFGQNFTCLPLSKINGGHIDSNMFSLLGTLVLSCYGLPQFLIVLVLFDYFKVFHTALSPIYAHFGETIFSLSTIRAFRPITHFVEHNFVLVSNSIRPQSSSLADSSWLNFRLQLISIIIVAGISLIGVIEHVYAIPGSNPALIELSLSYILPPTCLLNGLILSFTETENNG</sequence>
<evidence type="ECO:0000313" key="10">
    <source>
        <dbReference type="Proteomes" id="UP000663851"/>
    </source>
</evidence>
<feature type="transmembrane region" description="Helical" evidence="6">
    <location>
        <begin position="173"/>
        <end position="197"/>
    </location>
</feature>
<evidence type="ECO:0000256" key="4">
    <source>
        <dbReference type="ARBA" id="ARBA00022989"/>
    </source>
</evidence>
<dbReference type="EMBL" id="CAJOBP010002489">
    <property type="protein sequence ID" value="CAF4357629.1"/>
    <property type="molecule type" value="Genomic_DNA"/>
</dbReference>
<keyword evidence="1 6" id="KW-0812">Transmembrane</keyword>
<dbReference type="PANTHER" id="PTHR24223:SF330">
    <property type="entry name" value="ATP-BINDING CASSETTE SUB-FAMILY C MEMBER 10"/>
    <property type="match status" value="1"/>
</dbReference>
<evidence type="ECO:0000256" key="6">
    <source>
        <dbReference type="SAM" id="Phobius"/>
    </source>
</evidence>
<keyword evidence="3" id="KW-0067">ATP-binding</keyword>
<dbReference type="Gene3D" id="1.20.1560.10">
    <property type="entry name" value="ABC transporter type 1, transmembrane domain"/>
    <property type="match status" value="1"/>
</dbReference>
<feature type="transmembrane region" description="Helical" evidence="6">
    <location>
        <begin position="260"/>
        <end position="279"/>
    </location>
</feature>
<feature type="transmembrane region" description="Helical" evidence="6">
    <location>
        <begin position="291"/>
        <end position="314"/>
    </location>
</feature>
<evidence type="ECO:0000313" key="7">
    <source>
        <dbReference type="EMBL" id="CAF4356531.1"/>
    </source>
</evidence>
<dbReference type="PANTHER" id="PTHR24223">
    <property type="entry name" value="ATP-BINDING CASSETTE SUB-FAMILY C"/>
    <property type="match status" value="1"/>
</dbReference>
<evidence type="ECO:0000256" key="2">
    <source>
        <dbReference type="ARBA" id="ARBA00022741"/>
    </source>
</evidence>
<dbReference type="GO" id="GO:0042626">
    <property type="term" value="F:ATPase-coupled transmembrane transporter activity"/>
    <property type="evidence" value="ECO:0007669"/>
    <property type="project" value="TreeGrafter"/>
</dbReference>
<dbReference type="AlphaFoldDB" id="A0A820LEH0"/>
<organism evidence="7 10">
    <name type="scientific">Rotaria socialis</name>
    <dbReference type="NCBI Taxonomy" id="392032"/>
    <lineage>
        <taxon>Eukaryota</taxon>
        <taxon>Metazoa</taxon>
        <taxon>Spiralia</taxon>
        <taxon>Gnathifera</taxon>
        <taxon>Rotifera</taxon>
        <taxon>Eurotatoria</taxon>
        <taxon>Bdelloidea</taxon>
        <taxon>Philodinida</taxon>
        <taxon>Philodinidae</taxon>
        <taxon>Rotaria</taxon>
    </lineage>
</organism>
<dbReference type="InterPro" id="IPR036640">
    <property type="entry name" value="ABC1_TM_sf"/>
</dbReference>
<evidence type="ECO:0000313" key="9">
    <source>
        <dbReference type="EMBL" id="CAF4422783.1"/>
    </source>
</evidence>
<accession>A0A820LEH0</accession>
<gene>
    <name evidence="7" type="ORF">HFQ381_LOCUS17102</name>
    <name evidence="9" type="ORF">TSG867_LOCUS14679</name>
    <name evidence="8" type="ORF">UJA718_LOCUS16220</name>
</gene>
<dbReference type="GO" id="GO:0016020">
    <property type="term" value="C:membrane"/>
    <property type="evidence" value="ECO:0007669"/>
    <property type="project" value="InterPro"/>
</dbReference>
<reference evidence="7" key="1">
    <citation type="submission" date="2021-02" db="EMBL/GenBank/DDBJ databases">
        <authorList>
            <person name="Nowell W R."/>
        </authorList>
    </citation>
    <scope>NUCLEOTIDE SEQUENCE</scope>
</reference>
<dbReference type="EMBL" id="CAJOBQ010000826">
    <property type="protein sequence ID" value="CAF4422783.1"/>
    <property type="molecule type" value="Genomic_DNA"/>
</dbReference>